<dbReference type="Proteomes" id="UP000664398">
    <property type="component" value="Unassembled WGS sequence"/>
</dbReference>
<keyword evidence="2" id="KW-1185">Reference proteome</keyword>
<sequence length="349" mass="37911">MVAREQQEYWFETDPLEGAGRSRNPLAKLGSVLPGRQLTGAQHDALAEFAKANGLLYSSWSEVRNRIVPMPSLVLDGTCETIVMDGDPDTDPAAGAPHIEVGNHGWRYWKAEGDGSPSRRGYIAIRHCLDLPRMYLAARGPGAATVLAAASTVVNVAGFFDFERSEPDVTPVDSFRKRATRLELPPSLGFTAYVDAKWSTTSRAKADLKAEFGRKAGAEAKRRAKLEPELDAARAATAEALIDGPAASLLSELAESFDIEVERDWIYAYSSFGELSTLDPEIWAWAFGSASRLIDVLAAWGLDASGTRDRAWYTSESIERPSKVDGELRALMPKQGGAVRKFLFGGEGG</sequence>
<reference evidence="1" key="1">
    <citation type="submission" date="2021-03" db="EMBL/GenBank/DDBJ databases">
        <title>Leucobacter chromiisoli sp. nov., isolated from chromium-containing soil of chemical plant.</title>
        <authorList>
            <person name="Xu Z."/>
        </authorList>
    </citation>
    <scope>NUCLEOTIDE SEQUENCE</scope>
    <source>
        <strain evidence="1">A2</strain>
    </source>
</reference>
<dbReference type="EMBL" id="JAGDYL010000009">
    <property type="protein sequence ID" value="MBO1805062.1"/>
    <property type="molecule type" value="Genomic_DNA"/>
</dbReference>
<proteinExistence type="predicted"/>
<dbReference type="RefSeq" id="WP_208045545.1">
    <property type="nucleotide sequence ID" value="NZ_JAGDYL010000009.1"/>
</dbReference>
<protein>
    <submittedName>
        <fullName evidence="1">Uncharacterized protein</fullName>
    </submittedName>
</protein>
<organism evidence="1 2">
    <name type="scientific">Leucobacter ruminantium</name>
    <dbReference type="NCBI Taxonomy" id="1289170"/>
    <lineage>
        <taxon>Bacteria</taxon>
        <taxon>Bacillati</taxon>
        <taxon>Actinomycetota</taxon>
        <taxon>Actinomycetes</taxon>
        <taxon>Micrococcales</taxon>
        <taxon>Microbacteriaceae</taxon>
        <taxon>Leucobacter</taxon>
    </lineage>
</organism>
<dbReference type="AlphaFoldDB" id="A0A939LVA5"/>
<gene>
    <name evidence="1" type="ORF">J4H91_06985</name>
</gene>
<evidence type="ECO:0000313" key="2">
    <source>
        <dbReference type="Proteomes" id="UP000664398"/>
    </source>
</evidence>
<accession>A0A939LVA5</accession>
<comment type="caution">
    <text evidence="1">The sequence shown here is derived from an EMBL/GenBank/DDBJ whole genome shotgun (WGS) entry which is preliminary data.</text>
</comment>
<evidence type="ECO:0000313" key="1">
    <source>
        <dbReference type="EMBL" id="MBO1805062.1"/>
    </source>
</evidence>
<name>A0A939LVA5_9MICO</name>